<proteinExistence type="predicted"/>
<reference evidence="1" key="1">
    <citation type="submission" date="2020-05" db="EMBL/GenBank/DDBJ databases">
        <title>Large-scale comparative analyses of tick genomes elucidate their genetic diversity and vector capacities.</title>
        <authorList>
            <person name="Jia N."/>
            <person name="Wang J."/>
            <person name="Shi W."/>
            <person name="Du L."/>
            <person name="Sun Y."/>
            <person name="Zhan W."/>
            <person name="Jiang J."/>
            <person name="Wang Q."/>
            <person name="Zhang B."/>
            <person name="Ji P."/>
            <person name="Sakyi L.B."/>
            <person name="Cui X."/>
            <person name="Yuan T."/>
            <person name="Jiang B."/>
            <person name="Yang W."/>
            <person name="Lam T.T.-Y."/>
            <person name="Chang Q."/>
            <person name="Ding S."/>
            <person name="Wang X."/>
            <person name="Zhu J."/>
            <person name="Ruan X."/>
            <person name="Zhao L."/>
            <person name="Wei J."/>
            <person name="Que T."/>
            <person name="Du C."/>
            <person name="Cheng J."/>
            <person name="Dai P."/>
            <person name="Han X."/>
            <person name="Huang E."/>
            <person name="Gao Y."/>
            <person name="Liu J."/>
            <person name="Shao H."/>
            <person name="Ye R."/>
            <person name="Li L."/>
            <person name="Wei W."/>
            <person name="Wang X."/>
            <person name="Wang C."/>
            <person name="Yang T."/>
            <person name="Huo Q."/>
            <person name="Li W."/>
            <person name="Guo W."/>
            <person name="Chen H."/>
            <person name="Zhou L."/>
            <person name="Ni X."/>
            <person name="Tian J."/>
            <person name="Zhou Y."/>
            <person name="Sheng Y."/>
            <person name="Liu T."/>
            <person name="Pan Y."/>
            <person name="Xia L."/>
            <person name="Li J."/>
            <person name="Zhao F."/>
            <person name="Cao W."/>
        </authorList>
    </citation>
    <scope>NUCLEOTIDE SEQUENCE</scope>
    <source>
        <strain evidence="1">Hyas-2018</strain>
    </source>
</reference>
<protein>
    <submittedName>
        <fullName evidence="1">Uncharacterized protein</fullName>
    </submittedName>
</protein>
<evidence type="ECO:0000313" key="1">
    <source>
        <dbReference type="EMBL" id="KAH6947992.1"/>
    </source>
</evidence>
<gene>
    <name evidence="1" type="ORF">HPB50_022405</name>
</gene>
<name>A0ACB7TRI5_HYAAI</name>
<evidence type="ECO:0000313" key="2">
    <source>
        <dbReference type="Proteomes" id="UP000821845"/>
    </source>
</evidence>
<sequence length="269" mass="29890">MARNVNPVHDKRRCRARAVAFLKQIKKRDIKASFVGAAEHSGAKTFAVVVVDSSGKTSNSASIRTSDPEVAEQAAIAFALLYGVENLWRFRNGRLFRRIASPSKLLNCLLRLWNAEALTHHSMHWFTAHVGSTYPRFNKEGCDSLLRSCALDKQILTVQRAATGPASLQPGFDGAECPRCLPCDCACTLSESLRLRKAKQNESVAPRRRTRNVPITRRQRGLPNILNREASMDGTLCRLRTMKEAMARGYPASPAKKATDPDKAWLGCR</sequence>
<dbReference type="Proteomes" id="UP000821845">
    <property type="component" value="Chromosome 1"/>
</dbReference>
<comment type="caution">
    <text evidence="1">The sequence shown here is derived from an EMBL/GenBank/DDBJ whole genome shotgun (WGS) entry which is preliminary data.</text>
</comment>
<accession>A0ACB7TRI5</accession>
<organism evidence="1 2">
    <name type="scientific">Hyalomma asiaticum</name>
    <name type="common">Tick</name>
    <dbReference type="NCBI Taxonomy" id="266040"/>
    <lineage>
        <taxon>Eukaryota</taxon>
        <taxon>Metazoa</taxon>
        <taxon>Ecdysozoa</taxon>
        <taxon>Arthropoda</taxon>
        <taxon>Chelicerata</taxon>
        <taxon>Arachnida</taxon>
        <taxon>Acari</taxon>
        <taxon>Parasitiformes</taxon>
        <taxon>Ixodida</taxon>
        <taxon>Ixodoidea</taxon>
        <taxon>Ixodidae</taxon>
        <taxon>Hyalomminae</taxon>
        <taxon>Hyalomma</taxon>
    </lineage>
</organism>
<keyword evidence="2" id="KW-1185">Reference proteome</keyword>
<dbReference type="EMBL" id="CM023481">
    <property type="protein sequence ID" value="KAH6947992.1"/>
    <property type="molecule type" value="Genomic_DNA"/>
</dbReference>